<evidence type="ECO:0000313" key="2">
    <source>
        <dbReference type="EMBL" id="KAG5575251.1"/>
    </source>
</evidence>
<dbReference type="Proteomes" id="UP000824120">
    <property type="component" value="Chromosome 11"/>
</dbReference>
<evidence type="ECO:0000256" key="1">
    <source>
        <dbReference type="SAM" id="Coils"/>
    </source>
</evidence>
<comment type="caution">
    <text evidence="2">The sequence shown here is derived from an EMBL/GenBank/DDBJ whole genome shotgun (WGS) entry which is preliminary data.</text>
</comment>
<evidence type="ECO:0000313" key="3">
    <source>
        <dbReference type="Proteomes" id="UP000824120"/>
    </source>
</evidence>
<dbReference type="PANTHER" id="PTHR35164">
    <property type="entry name" value="EXPRESSED PROTEIN"/>
    <property type="match status" value="1"/>
</dbReference>
<name>A0A9J5WHF4_SOLCO</name>
<sequence>MQFKRIKIELEEFKLEIASRHEKIESWTHVPSKMAADEKSTKALDDLALALKEVASEESEMEEKLAKKETKLHRNTAERLKLEAEESLLAWNGKETSLIVCISEAEEMGRATKVNESLKSAGQATKAAREENCRLRDFLKQAINEANAFVYRQLDTA</sequence>
<dbReference type="EMBL" id="JACXVP010000011">
    <property type="protein sequence ID" value="KAG5575251.1"/>
    <property type="molecule type" value="Genomic_DNA"/>
</dbReference>
<gene>
    <name evidence="2" type="ORF">H5410_055385</name>
</gene>
<proteinExistence type="predicted"/>
<protein>
    <submittedName>
        <fullName evidence="2">Uncharacterized protein</fullName>
    </submittedName>
</protein>
<dbReference type="AlphaFoldDB" id="A0A9J5WHF4"/>
<reference evidence="2 3" key="1">
    <citation type="submission" date="2020-09" db="EMBL/GenBank/DDBJ databases">
        <title>De no assembly of potato wild relative species, Solanum commersonii.</title>
        <authorList>
            <person name="Cho K."/>
        </authorList>
    </citation>
    <scope>NUCLEOTIDE SEQUENCE [LARGE SCALE GENOMIC DNA]</scope>
    <source>
        <strain evidence="2">LZ3.2</strain>
        <tissue evidence="2">Leaf</tissue>
    </source>
</reference>
<feature type="coiled-coil region" evidence="1">
    <location>
        <begin position="44"/>
        <end position="85"/>
    </location>
</feature>
<keyword evidence="3" id="KW-1185">Reference proteome</keyword>
<keyword evidence="1" id="KW-0175">Coiled coil</keyword>
<accession>A0A9J5WHF4</accession>
<dbReference type="OrthoDB" id="774313at2759"/>
<organism evidence="2 3">
    <name type="scientific">Solanum commersonii</name>
    <name type="common">Commerson's wild potato</name>
    <name type="synonym">Commerson's nightshade</name>
    <dbReference type="NCBI Taxonomy" id="4109"/>
    <lineage>
        <taxon>Eukaryota</taxon>
        <taxon>Viridiplantae</taxon>
        <taxon>Streptophyta</taxon>
        <taxon>Embryophyta</taxon>
        <taxon>Tracheophyta</taxon>
        <taxon>Spermatophyta</taxon>
        <taxon>Magnoliopsida</taxon>
        <taxon>eudicotyledons</taxon>
        <taxon>Gunneridae</taxon>
        <taxon>Pentapetalae</taxon>
        <taxon>asterids</taxon>
        <taxon>lamiids</taxon>
        <taxon>Solanales</taxon>
        <taxon>Solanaceae</taxon>
        <taxon>Solanoideae</taxon>
        <taxon>Solaneae</taxon>
        <taxon>Solanum</taxon>
    </lineage>
</organism>
<dbReference type="PANTHER" id="PTHR35164:SF9">
    <property type="entry name" value="EXPRESSED PROTEIN"/>
    <property type="match status" value="1"/>
</dbReference>